<organism evidence="2 3">
    <name type="scientific">Saccharopolyspora erythraea</name>
    <name type="common">Streptomyces erythraeus</name>
    <dbReference type="NCBI Taxonomy" id="1836"/>
    <lineage>
        <taxon>Bacteria</taxon>
        <taxon>Bacillati</taxon>
        <taxon>Actinomycetota</taxon>
        <taxon>Actinomycetes</taxon>
        <taxon>Pseudonocardiales</taxon>
        <taxon>Pseudonocardiaceae</taxon>
        <taxon>Saccharopolyspora</taxon>
    </lineage>
</organism>
<evidence type="ECO:0000313" key="2">
    <source>
        <dbReference type="EMBL" id="GAA0544155.1"/>
    </source>
</evidence>
<comment type="caution">
    <text evidence="2">The sequence shown here is derived from an EMBL/GenBank/DDBJ whole genome shotgun (WGS) entry which is preliminary data.</text>
</comment>
<reference evidence="3" key="1">
    <citation type="journal article" date="2019" name="Int. J. Syst. Evol. Microbiol.">
        <title>The Global Catalogue of Microorganisms (GCM) 10K type strain sequencing project: providing services to taxonomists for standard genome sequencing and annotation.</title>
        <authorList>
            <consortium name="The Broad Institute Genomics Platform"/>
            <consortium name="The Broad Institute Genome Sequencing Center for Infectious Disease"/>
            <person name="Wu L."/>
            <person name="Ma J."/>
        </authorList>
    </citation>
    <scope>NUCLEOTIDE SEQUENCE [LARGE SCALE GENOMIC DNA]</scope>
    <source>
        <strain evidence="3">JCM 10303</strain>
    </source>
</reference>
<protein>
    <submittedName>
        <fullName evidence="2">Lrp/AsnC family transcriptional regulator</fullName>
    </submittedName>
</protein>
<dbReference type="Gene3D" id="3.30.70.920">
    <property type="match status" value="2"/>
</dbReference>
<dbReference type="PANTHER" id="PTHR30154">
    <property type="entry name" value="LEUCINE-RESPONSIVE REGULATORY PROTEIN"/>
    <property type="match status" value="1"/>
</dbReference>
<accession>A0ABP3NJK6</accession>
<dbReference type="Proteomes" id="UP001500729">
    <property type="component" value="Unassembled WGS sequence"/>
</dbReference>
<dbReference type="EMBL" id="BAAAGS010000037">
    <property type="protein sequence ID" value="GAA0544155.1"/>
    <property type="molecule type" value="Genomic_DNA"/>
</dbReference>
<dbReference type="PANTHER" id="PTHR30154:SF34">
    <property type="entry name" value="TRANSCRIPTIONAL REGULATOR AZLB"/>
    <property type="match status" value="1"/>
</dbReference>
<dbReference type="Gene3D" id="1.10.10.10">
    <property type="entry name" value="Winged helix-like DNA-binding domain superfamily/Winged helix DNA-binding domain"/>
    <property type="match status" value="1"/>
</dbReference>
<evidence type="ECO:0000313" key="3">
    <source>
        <dbReference type="Proteomes" id="UP001500729"/>
    </source>
</evidence>
<evidence type="ECO:0000259" key="1">
    <source>
        <dbReference type="Pfam" id="PF13404"/>
    </source>
</evidence>
<sequence length="338" mass="37236">MNSRIDEQDLALLHALQIAPRASWAEAARVLGTTATTLATRWERLRSGGLAWVTAHPGRQLHSVTVAFVDVDVVPAEREAVIGWLVRDPRAVTVEEVASGRDLTVTAMVAGHDELSRFVLDDLPAVPGVQRVRMRVATGIHFEASRWRLDAIDREQQAALPAPRAGATAAPLPAAYWPLAEALAYDGRRSAAVLARITGRKPATVRRQVARLLASDLLSFRCEIAQVRSRWPLACAWFGRVPPQEADRTVRSLTTLPELRLCASLAGDTNFMFVVWAHSTTDMVRLERLLADKLPWLTLTESMIMLRTRKRMGWLLGEDGRATGEVVVPSPALSLRGD</sequence>
<dbReference type="InterPro" id="IPR036388">
    <property type="entry name" value="WH-like_DNA-bd_sf"/>
</dbReference>
<gene>
    <name evidence="2" type="ORF">GCM10009533_48880</name>
</gene>
<name>A0ABP3NJK6_SACER</name>
<dbReference type="SUPFAM" id="SSF54909">
    <property type="entry name" value="Dimeric alpha+beta barrel"/>
    <property type="match status" value="2"/>
</dbReference>
<dbReference type="InterPro" id="IPR011008">
    <property type="entry name" value="Dimeric_a/b-barrel"/>
</dbReference>
<feature type="domain" description="HTH asnC-type" evidence="1">
    <location>
        <begin position="5"/>
        <end position="46"/>
    </location>
</feature>
<dbReference type="RefSeq" id="WP_009947647.1">
    <property type="nucleotide sequence ID" value="NZ_BAAAGS010000037.1"/>
</dbReference>
<keyword evidence="3" id="KW-1185">Reference proteome</keyword>
<dbReference type="InterPro" id="IPR000485">
    <property type="entry name" value="AsnC-type_HTH_dom"/>
</dbReference>
<proteinExistence type="predicted"/>
<dbReference type="Pfam" id="PF13404">
    <property type="entry name" value="HTH_AsnC-type"/>
    <property type="match status" value="1"/>
</dbReference>